<dbReference type="Proteomes" id="UP000321189">
    <property type="component" value="Unassembled WGS sequence"/>
</dbReference>
<evidence type="ECO:0000313" key="3">
    <source>
        <dbReference type="EMBL" id="GEK76625.1"/>
    </source>
</evidence>
<reference evidence="3 4" key="1">
    <citation type="submission" date="2019-07" db="EMBL/GenBank/DDBJ databases">
        <title>Whole genome shotgun sequence of Pseudoalteromonas atlantica NBRC 103033.</title>
        <authorList>
            <person name="Hosoyama A."/>
            <person name="Uohara A."/>
            <person name="Ohji S."/>
            <person name="Ichikawa N."/>
        </authorList>
    </citation>
    <scope>NUCLEOTIDE SEQUENCE [LARGE SCALE GENOMIC DNA]</scope>
    <source>
        <strain evidence="3 4">NBRC 103033</strain>
    </source>
</reference>
<gene>
    <name evidence="3" type="ORF">PAT01_19290</name>
</gene>
<dbReference type="InterPro" id="IPR025392">
    <property type="entry name" value="DUF4124"/>
</dbReference>
<feature type="domain" description="DUF4124" evidence="2">
    <location>
        <begin position="26"/>
        <end position="56"/>
    </location>
</feature>
<dbReference type="Pfam" id="PF13511">
    <property type="entry name" value="DUF4124"/>
    <property type="match status" value="1"/>
</dbReference>
<comment type="caution">
    <text evidence="3">The sequence shown here is derived from an EMBL/GenBank/DDBJ whole genome shotgun (WGS) entry which is preliminary data.</text>
</comment>
<accession>A0ABQ0UDU0</accession>
<feature type="region of interest" description="Disordered" evidence="1">
    <location>
        <begin position="59"/>
        <end position="78"/>
    </location>
</feature>
<dbReference type="EMBL" id="BJUT01000018">
    <property type="protein sequence ID" value="GEK76625.1"/>
    <property type="molecule type" value="Genomic_DNA"/>
</dbReference>
<organism evidence="3 4">
    <name type="scientific">Pseudoalteromonas atlantica</name>
    <name type="common">Alteromonas atlantica</name>
    <dbReference type="NCBI Taxonomy" id="288"/>
    <lineage>
        <taxon>Bacteria</taxon>
        <taxon>Pseudomonadati</taxon>
        <taxon>Pseudomonadota</taxon>
        <taxon>Gammaproteobacteria</taxon>
        <taxon>Alteromonadales</taxon>
        <taxon>Pseudoalteromonadaceae</taxon>
        <taxon>Pseudoalteromonas</taxon>
    </lineage>
</organism>
<sequence length="175" mass="19546">MQGSNVNYRILLLFFALGLSIYSYAGNKKIYAWKDKNGVLVFSDTPRSGAHEIKLSSQDLTLSETDKHTPGSPQPTHPNRFQIMISSPTHNQTVRENTGSVYVTSRITPRFEDGFTIQLFLNGNAYGPASDLSTFAIRDVENGAHTLYLKLYNKQNQAIAISQPSTFVMQRKAVN</sequence>
<name>A0ABQ0UDU0_PSEAF</name>
<keyword evidence="4" id="KW-1185">Reference proteome</keyword>
<evidence type="ECO:0000259" key="2">
    <source>
        <dbReference type="Pfam" id="PF13511"/>
    </source>
</evidence>
<evidence type="ECO:0000313" key="4">
    <source>
        <dbReference type="Proteomes" id="UP000321189"/>
    </source>
</evidence>
<protein>
    <recommendedName>
        <fullName evidence="2">DUF4124 domain-containing protein</fullName>
    </recommendedName>
</protein>
<proteinExistence type="predicted"/>
<evidence type="ECO:0000256" key="1">
    <source>
        <dbReference type="SAM" id="MobiDB-lite"/>
    </source>
</evidence>